<comment type="similarity">
    <text evidence="1">Belongs to the aspartate-semialdehyde dehydrogenase family.</text>
</comment>
<dbReference type="SUPFAM" id="SSF55347">
    <property type="entry name" value="Glyceraldehyde-3-phosphate dehydrogenase-like, C-terminal domain"/>
    <property type="match status" value="1"/>
</dbReference>
<dbReference type="PIRSF" id="PIRSF000148">
    <property type="entry name" value="ASA_dh"/>
    <property type="match status" value="1"/>
</dbReference>
<dbReference type="GO" id="GO:0008652">
    <property type="term" value="P:amino acid biosynthetic process"/>
    <property type="evidence" value="ECO:0007669"/>
    <property type="project" value="InterPro"/>
</dbReference>
<feature type="domain" description="Semialdehyde dehydrogenase NAD-binding" evidence="2">
    <location>
        <begin position="3"/>
        <end position="105"/>
    </location>
</feature>
<dbReference type="CDD" id="cd18129">
    <property type="entry name" value="ASADH_C_USG1_like"/>
    <property type="match status" value="1"/>
</dbReference>
<dbReference type="EMBL" id="CP121196">
    <property type="protein sequence ID" value="XBH19862.1"/>
    <property type="molecule type" value="Genomic_DNA"/>
</dbReference>
<dbReference type="Pfam" id="PF02774">
    <property type="entry name" value="Semialdhyde_dhC"/>
    <property type="match status" value="1"/>
</dbReference>
<dbReference type="GO" id="GO:0016620">
    <property type="term" value="F:oxidoreductase activity, acting on the aldehyde or oxo group of donors, NAD or NADP as acceptor"/>
    <property type="evidence" value="ECO:0007669"/>
    <property type="project" value="InterPro"/>
</dbReference>
<dbReference type="RefSeq" id="WP_348265084.1">
    <property type="nucleotide sequence ID" value="NZ_CP121196.1"/>
</dbReference>
<evidence type="ECO:0000259" key="2">
    <source>
        <dbReference type="Pfam" id="PF01118"/>
    </source>
</evidence>
<evidence type="ECO:0000313" key="4">
    <source>
        <dbReference type="EMBL" id="XBH19862.1"/>
    </source>
</evidence>
<name>A0AAU7DS63_9BACT</name>
<evidence type="ECO:0000259" key="3">
    <source>
        <dbReference type="Pfam" id="PF02774"/>
    </source>
</evidence>
<protein>
    <submittedName>
        <fullName evidence="4">Asd/ArgC dimerization domain-containing protein</fullName>
    </submittedName>
</protein>
<dbReference type="AlphaFoldDB" id="A0AAU7DS63"/>
<dbReference type="SUPFAM" id="SSF51735">
    <property type="entry name" value="NAD(P)-binding Rossmann-fold domains"/>
    <property type="match status" value="1"/>
</dbReference>
<dbReference type="PANTHER" id="PTHR46278">
    <property type="entry name" value="DEHYDROGENASE, PUTATIVE-RELATED"/>
    <property type="match status" value="1"/>
</dbReference>
<dbReference type="Pfam" id="PF01118">
    <property type="entry name" value="Semialdhyde_dh"/>
    <property type="match status" value="1"/>
</dbReference>
<gene>
    <name evidence="4" type="ORF">P8935_11210</name>
</gene>
<dbReference type="GO" id="GO:0046983">
    <property type="term" value="F:protein dimerization activity"/>
    <property type="evidence" value="ECO:0007669"/>
    <property type="project" value="InterPro"/>
</dbReference>
<dbReference type="InterPro" id="IPR012280">
    <property type="entry name" value="Semialdhyde_DH_dimer_dom"/>
</dbReference>
<proteinExistence type="inferred from homology"/>
<evidence type="ECO:0000256" key="1">
    <source>
        <dbReference type="ARBA" id="ARBA00010584"/>
    </source>
</evidence>
<dbReference type="InterPro" id="IPR036291">
    <property type="entry name" value="NAD(P)-bd_dom_sf"/>
</dbReference>
<reference evidence="4" key="1">
    <citation type="submission" date="2023-03" db="EMBL/GenBank/DDBJ databases">
        <title>Edaphobacter sp.</title>
        <authorList>
            <person name="Huber K.J."/>
            <person name="Papendorf J."/>
            <person name="Pilke C."/>
            <person name="Bunk B."/>
            <person name="Sproeer C."/>
            <person name="Pester M."/>
        </authorList>
    </citation>
    <scope>NUCLEOTIDE SEQUENCE</scope>
    <source>
        <strain evidence="4">DSM 110680</strain>
    </source>
</reference>
<dbReference type="Gene3D" id="3.30.360.10">
    <property type="entry name" value="Dihydrodipicolinate Reductase, domain 2"/>
    <property type="match status" value="1"/>
</dbReference>
<feature type="domain" description="Semialdehyde dehydrogenase dimerisation" evidence="3">
    <location>
        <begin position="143"/>
        <end position="318"/>
    </location>
</feature>
<accession>A0AAU7DS63</accession>
<dbReference type="InterPro" id="IPR000534">
    <property type="entry name" value="Semialdehyde_DH_NAD-bd"/>
</dbReference>
<sequence length="341" mass="37207">MYKIAIVGASTLLGKELKEALTESSLATASFTLFDEEEGLGQLDQLGDEVTFVQAVSGESFEHVDFTFFCGTETMTRKYWREALRAGSTVLDLSGALDQEPGVLVRSPWVGEQDVAADLFTPAVVPAHPAALALALLMERLQQTAPVREAAATVMLPASEFGRAAMDELHQQTVNLLSFQSIPRETFDAQLAYNLLSGFGENSKVRMGAMDARIRRQYASLAGRRLSVLAIQTISAPVFHGHTFSIFAELERPVDLSALEDALSGDHVDLVLEDTDSPSNLSATGQNDVLVRLRLEPGTRNANESARVWLWAASDNLRLFAQNAVECALDLRRLRPQGTVQ</sequence>
<dbReference type="Gene3D" id="3.40.50.720">
    <property type="entry name" value="NAD(P)-binding Rossmann-like Domain"/>
    <property type="match status" value="1"/>
</dbReference>
<dbReference type="GO" id="GO:0051287">
    <property type="term" value="F:NAD binding"/>
    <property type="evidence" value="ECO:0007669"/>
    <property type="project" value="InterPro"/>
</dbReference>
<dbReference type="CDD" id="cd17894">
    <property type="entry name" value="ASADH_USG1_N"/>
    <property type="match status" value="1"/>
</dbReference>
<dbReference type="PANTHER" id="PTHR46278:SF2">
    <property type="entry name" value="ASPARTATE-SEMIALDEHYDE DEHYDROGENASE"/>
    <property type="match status" value="1"/>
</dbReference>
<organism evidence="4">
    <name type="scientific">Telmatobacter sp. DSM 110680</name>
    <dbReference type="NCBI Taxonomy" id="3036704"/>
    <lineage>
        <taxon>Bacteria</taxon>
        <taxon>Pseudomonadati</taxon>
        <taxon>Acidobacteriota</taxon>
        <taxon>Terriglobia</taxon>
        <taxon>Terriglobales</taxon>
        <taxon>Acidobacteriaceae</taxon>
        <taxon>Telmatobacter</taxon>
    </lineage>
</organism>